<dbReference type="InterPro" id="IPR051049">
    <property type="entry name" value="Dienelactone_hydrolase-like"/>
</dbReference>
<dbReference type="Pfam" id="PF01738">
    <property type="entry name" value="DLH"/>
    <property type="match status" value="1"/>
</dbReference>
<dbReference type="AlphaFoldDB" id="A0A832ML31"/>
<name>A0A832ML31_UNCEI</name>
<dbReference type="InterPro" id="IPR002925">
    <property type="entry name" value="Dienelactn_hydro"/>
</dbReference>
<dbReference type="InterPro" id="IPR029058">
    <property type="entry name" value="AB_hydrolase_fold"/>
</dbReference>
<keyword evidence="1" id="KW-0732">Signal</keyword>
<gene>
    <name evidence="3" type="ORF">ENR23_03490</name>
</gene>
<feature type="signal peptide" evidence="1">
    <location>
        <begin position="1"/>
        <end position="23"/>
    </location>
</feature>
<sequence>MRFRLPSALLALALLAGAPRASAAAPAPALPPDEDSARAALDASPRHGELIDVPMPEGGAPIRTWIVYPERKDRAGVVVVIHEIYGLSDWIRGVADRLAADGFIAVAPDLVSGLGPGGGGTDSAASRDDVVKLVRGLTPDMTRARLDAVTDWATKLPAANGRAATIGFCWGGSRSFEYAASRKDLAAAVVYYGGSPDSATLAAVRAPVAGFYGGDDARVNATIEPARAALARLKRPYEVHVYDGAGHGFLRQQQGREGANLAASRKAWPRTLEVLRKALGK</sequence>
<accession>A0A832ML31</accession>
<keyword evidence="3" id="KW-0378">Hydrolase</keyword>
<feature type="chain" id="PRO_5032577304" evidence="1">
    <location>
        <begin position="24"/>
        <end position="281"/>
    </location>
</feature>
<evidence type="ECO:0000256" key="1">
    <source>
        <dbReference type="SAM" id="SignalP"/>
    </source>
</evidence>
<reference evidence="3" key="1">
    <citation type="journal article" date="2020" name="mSystems">
        <title>Genome- and Community-Level Interaction Insights into Carbon Utilization and Element Cycling Functions of Hydrothermarchaeota in Hydrothermal Sediment.</title>
        <authorList>
            <person name="Zhou Z."/>
            <person name="Liu Y."/>
            <person name="Xu W."/>
            <person name="Pan J."/>
            <person name="Luo Z.H."/>
            <person name="Li M."/>
        </authorList>
    </citation>
    <scope>NUCLEOTIDE SEQUENCE [LARGE SCALE GENOMIC DNA]</scope>
    <source>
        <strain evidence="3">SpSt-381</strain>
    </source>
</reference>
<dbReference type="Gene3D" id="3.40.50.1820">
    <property type="entry name" value="alpha/beta hydrolase"/>
    <property type="match status" value="1"/>
</dbReference>
<feature type="domain" description="Dienelactone hydrolase" evidence="2">
    <location>
        <begin position="63"/>
        <end position="278"/>
    </location>
</feature>
<dbReference type="SUPFAM" id="SSF53474">
    <property type="entry name" value="alpha/beta-Hydrolases"/>
    <property type="match status" value="1"/>
</dbReference>
<protein>
    <submittedName>
        <fullName evidence="3">Dienelactone hydrolase family protein</fullName>
    </submittedName>
</protein>
<proteinExistence type="predicted"/>
<dbReference type="PANTHER" id="PTHR46623">
    <property type="entry name" value="CARBOXYMETHYLENEBUTENOLIDASE-RELATED"/>
    <property type="match status" value="1"/>
</dbReference>
<dbReference type="GO" id="GO:0016787">
    <property type="term" value="F:hydrolase activity"/>
    <property type="evidence" value="ECO:0007669"/>
    <property type="project" value="UniProtKB-KW"/>
</dbReference>
<evidence type="ECO:0000259" key="2">
    <source>
        <dbReference type="Pfam" id="PF01738"/>
    </source>
</evidence>
<evidence type="ECO:0000313" key="3">
    <source>
        <dbReference type="EMBL" id="HGZ42486.1"/>
    </source>
</evidence>
<dbReference type="PANTHER" id="PTHR46623:SF6">
    <property type="entry name" value="ALPHA_BETA-HYDROLASES SUPERFAMILY PROTEIN"/>
    <property type="match status" value="1"/>
</dbReference>
<dbReference type="EMBL" id="DSQF01000005">
    <property type="protein sequence ID" value="HGZ42486.1"/>
    <property type="molecule type" value="Genomic_DNA"/>
</dbReference>
<comment type="caution">
    <text evidence="3">The sequence shown here is derived from an EMBL/GenBank/DDBJ whole genome shotgun (WGS) entry which is preliminary data.</text>
</comment>
<organism evidence="3">
    <name type="scientific">Eiseniibacteriota bacterium</name>
    <dbReference type="NCBI Taxonomy" id="2212470"/>
    <lineage>
        <taxon>Bacteria</taxon>
        <taxon>Candidatus Eiseniibacteriota</taxon>
    </lineage>
</organism>